<dbReference type="KEGG" id="smf:Smon_1332"/>
<organism evidence="2 3">
    <name type="scientific">Streptobacillus moniliformis (strain ATCC 14647 / DSM 12112 / NCTC 10651 / 9901)</name>
    <dbReference type="NCBI Taxonomy" id="519441"/>
    <lineage>
        <taxon>Bacteria</taxon>
        <taxon>Fusobacteriati</taxon>
        <taxon>Fusobacteriota</taxon>
        <taxon>Fusobacteriia</taxon>
        <taxon>Fusobacteriales</taxon>
        <taxon>Leptotrichiaceae</taxon>
        <taxon>Streptobacillus</taxon>
    </lineage>
</organism>
<dbReference type="OrthoDB" id="95536at2"/>
<name>D1AVM0_STRM9</name>
<dbReference type="RefSeq" id="WP_012859326.1">
    <property type="nucleotide sequence ID" value="NC_013515.1"/>
</dbReference>
<dbReference type="Proteomes" id="UP000002072">
    <property type="component" value="Chromosome"/>
</dbReference>
<dbReference type="HOGENOM" id="CLU_094978_0_0_0"/>
<dbReference type="GeneID" id="29674007"/>
<feature type="signal peptide" evidence="1">
    <location>
        <begin position="1"/>
        <end position="21"/>
    </location>
</feature>
<evidence type="ECO:0000256" key="1">
    <source>
        <dbReference type="SAM" id="SignalP"/>
    </source>
</evidence>
<sequence length="267" mass="30205">MKKLMLSLLLVIGLFSFSAKKNRNRPKVNKRYEIKTIKSDSYKEIKIEEMKVENKKELNKAVEVEKTELVSNKSKKSKFNISGPRYRIGGTISTLPIYNTKIKKIGYHAYKSISFLPEWKVEINKEVDITFGPKISANLLYVANGDNRALTTETDKNVILMSVSLGTGVDFNYKLKDNLKIYTGIETQIGIGEKINTRTGSYYSGQGGKDNEIELWTPYSSNQIFKSLKVVYIAKLSIGFKINDKYNVGFFGGYGKGNFGVEVGYTF</sequence>
<keyword evidence="1" id="KW-0732">Signal</keyword>
<feature type="chain" id="PRO_5003020034" description="Outer membrane protein beta-barrel domain-containing protein" evidence="1">
    <location>
        <begin position="22"/>
        <end position="267"/>
    </location>
</feature>
<accession>D1AVM0</accession>
<dbReference type="AlphaFoldDB" id="D1AVM0"/>
<gene>
    <name evidence="2" type="ordered locus">Smon_1332</name>
</gene>
<reference evidence="2 3" key="1">
    <citation type="journal article" date="2009" name="Stand. Genomic Sci.">
        <title>Complete genome sequence of Streptobacillus moniliformis type strain (9901T).</title>
        <authorList>
            <person name="Nolan M."/>
            <person name="Gronow S."/>
            <person name="Lapidus A."/>
            <person name="Ivanova N."/>
            <person name="Copeland A."/>
            <person name="Lucas S."/>
            <person name="Del Rio T.G."/>
            <person name="Chen F."/>
            <person name="Tice H."/>
            <person name="Pitluck S."/>
            <person name="Cheng J.F."/>
            <person name="Sims D."/>
            <person name="Meincke L."/>
            <person name="Bruce D."/>
            <person name="Goodwin L."/>
            <person name="Brettin T."/>
            <person name="Han C."/>
            <person name="Detter J.C."/>
            <person name="Ovchinikova G."/>
            <person name="Pati A."/>
            <person name="Mavromatis K."/>
            <person name="Mikhailova N."/>
            <person name="Chen A."/>
            <person name="Palaniappan K."/>
            <person name="Land M."/>
            <person name="Hauser L."/>
            <person name="Chang Y.J."/>
            <person name="Jeffries C.D."/>
            <person name="Rohde M."/>
            <person name="Sproer C."/>
            <person name="Goker M."/>
            <person name="Bristow J."/>
            <person name="Eisen J.A."/>
            <person name="Markowitz V."/>
            <person name="Hugenholtz P."/>
            <person name="Kyrpides N.C."/>
            <person name="Klenk H.P."/>
            <person name="Chain P."/>
        </authorList>
    </citation>
    <scope>NUCLEOTIDE SEQUENCE [LARGE SCALE GENOMIC DNA]</scope>
    <source>
        <strain evidence="3">ATCC 14647 / DSM 12112 / NCTC 10651 / 9901</strain>
    </source>
</reference>
<evidence type="ECO:0000313" key="3">
    <source>
        <dbReference type="Proteomes" id="UP000002072"/>
    </source>
</evidence>
<dbReference type="EMBL" id="CP001779">
    <property type="protein sequence ID" value="ACZ01780.1"/>
    <property type="molecule type" value="Genomic_DNA"/>
</dbReference>
<protein>
    <recommendedName>
        <fullName evidence="4">Outer membrane protein beta-barrel domain-containing protein</fullName>
    </recommendedName>
</protein>
<evidence type="ECO:0000313" key="2">
    <source>
        <dbReference type="EMBL" id="ACZ01780.1"/>
    </source>
</evidence>
<evidence type="ECO:0008006" key="4">
    <source>
        <dbReference type="Google" id="ProtNLM"/>
    </source>
</evidence>
<keyword evidence="3" id="KW-1185">Reference proteome</keyword>
<proteinExistence type="predicted"/>